<feature type="domain" description="P-type" evidence="5">
    <location>
        <begin position="48"/>
        <end position="92"/>
    </location>
</feature>
<dbReference type="InterPro" id="IPR044913">
    <property type="entry name" value="P_trefoil_dom_sf"/>
</dbReference>
<dbReference type="OrthoDB" id="10051464at2759"/>
<evidence type="ECO:0000256" key="3">
    <source>
        <dbReference type="ARBA" id="ARBA00023157"/>
    </source>
</evidence>
<keyword evidence="3 4" id="KW-1015">Disulfide bond</keyword>
<dbReference type="PROSITE" id="PS51448">
    <property type="entry name" value="P_TREFOIL_2"/>
    <property type="match status" value="2"/>
</dbReference>
<proteinExistence type="predicted"/>
<dbReference type="Gene3D" id="4.10.110.10">
    <property type="entry name" value="Spasmolytic Protein, domain 1"/>
    <property type="match status" value="2"/>
</dbReference>
<dbReference type="InterPro" id="IPR017994">
    <property type="entry name" value="P_trefoil_chordata"/>
</dbReference>
<reference evidence="7" key="1">
    <citation type="journal article" date="2017" name="Nat. Commun.">
        <title>The North American bullfrog draft genome provides insight into hormonal regulation of long noncoding RNA.</title>
        <authorList>
            <person name="Hammond S.A."/>
            <person name="Warren R.L."/>
            <person name="Vandervalk B.P."/>
            <person name="Kucuk E."/>
            <person name="Khan H."/>
            <person name="Gibb E.A."/>
            <person name="Pandoh P."/>
            <person name="Kirk H."/>
            <person name="Zhao Y."/>
            <person name="Jones M."/>
            <person name="Mungall A.J."/>
            <person name="Coope R."/>
            <person name="Pleasance S."/>
            <person name="Moore R.A."/>
            <person name="Holt R.A."/>
            <person name="Round J.M."/>
            <person name="Ohora S."/>
            <person name="Walle B.V."/>
            <person name="Veldhoen N."/>
            <person name="Helbing C.C."/>
            <person name="Birol I."/>
        </authorList>
    </citation>
    <scope>NUCLEOTIDE SEQUENCE [LARGE SCALE GENOMIC DNA]</scope>
</reference>
<dbReference type="PRINTS" id="PR00680">
    <property type="entry name" value="PTREFOIL"/>
</dbReference>
<dbReference type="PROSITE" id="PS00025">
    <property type="entry name" value="P_TREFOIL_1"/>
    <property type="match status" value="1"/>
</dbReference>
<comment type="caution">
    <text evidence="4">Lacks conserved residue(s) required for the propagation of feature annotation.</text>
</comment>
<keyword evidence="2" id="KW-0964">Secreted</keyword>
<dbReference type="EMBL" id="KV971555">
    <property type="protein sequence ID" value="PIO15439.1"/>
    <property type="molecule type" value="Genomic_DNA"/>
</dbReference>
<dbReference type="Proteomes" id="UP000228934">
    <property type="component" value="Unassembled WGS sequence"/>
</dbReference>
<feature type="disulfide bond" evidence="4">
    <location>
        <begin position="22"/>
        <end position="39"/>
    </location>
</feature>
<dbReference type="Pfam" id="PF00088">
    <property type="entry name" value="Trefoil"/>
    <property type="match status" value="2"/>
</dbReference>
<feature type="domain" description="P-type" evidence="5">
    <location>
        <begin position="1"/>
        <end position="43"/>
    </location>
</feature>
<evidence type="ECO:0000259" key="5">
    <source>
        <dbReference type="PROSITE" id="PS51448"/>
    </source>
</evidence>
<evidence type="ECO:0000256" key="4">
    <source>
        <dbReference type="PROSITE-ProRule" id="PRU00779"/>
    </source>
</evidence>
<evidence type="ECO:0000313" key="6">
    <source>
        <dbReference type="EMBL" id="PIO15439.1"/>
    </source>
</evidence>
<evidence type="ECO:0000256" key="2">
    <source>
        <dbReference type="ARBA" id="ARBA00022525"/>
    </source>
</evidence>
<accession>A0A2G9QIJ2</accession>
<feature type="disulfide bond" evidence="4">
    <location>
        <begin position="71"/>
        <end position="88"/>
    </location>
</feature>
<comment type="subcellular location">
    <subcellularLocation>
        <location evidence="1">Secreted</location>
    </subcellularLocation>
</comment>
<feature type="disulfide bond" evidence="4">
    <location>
        <begin position="2"/>
        <end position="28"/>
    </location>
</feature>
<gene>
    <name evidence="6" type="ORF">AB205_0055320</name>
</gene>
<dbReference type="AlphaFoldDB" id="A0A2G9QIJ2"/>
<evidence type="ECO:0000313" key="7">
    <source>
        <dbReference type="Proteomes" id="UP000228934"/>
    </source>
</evidence>
<feature type="disulfide bond" evidence="4">
    <location>
        <begin position="12"/>
        <end position="27"/>
    </location>
</feature>
<protein>
    <recommendedName>
        <fullName evidence="5">P-type domain-containing protein</fullName>
    </recommendedName>
</protein>
<dbReference type="InterPro" id="IPR017957">
    <property type="entry name" value="P_trefoil_CS"/>
</dbReference>
<organism evidence="6 7">
    <name type="scientific">Aquarana catesbeiana</name>
    <name type="common">American bullfrog</name>
    <name type="synonym">Rana catesbeiana</name>
    <dbReference type="NCBI Taxonomy" id="8400"/>
    <lineage>
        <taxon>Eukaryota</taxon>
        <taxon>Metazoa</taxon>
        <taxon>Chordata</taxon>
        <taxon>Craniata</taxon>
        <taxon>Vertebrata</taxon>
        <taxon>Euteleostomi</taxon>
        <taxon>Amphibia</taxon>
        <taxon>Batrachia</taxon>
        <taxon>Anura</taxon>
        <taxon>Neobatrachia</taxon>
        <taxon>Ranoidea</taxon>
        <taxon>Ranidae</taxon>
        <taxon>Aquarana</taxon>
    </lineage>
</organism>
<sequence length="105" mass="11649">RCGVQPKSRDNCGDPMITEEECVKKGCCYDSSVSDSIWCFNPWKFEATECNPAGPRARVNCGYSGISEKNCTDKGCCFDDSIPQVVWCYQPEIQAGTVYSIQLIS</sequence>
<dbReference type="InterPro" id="IPR000519">
    <property type="entry name" value="P_trefoil_dom"/>
</dbReference>
<dbReference type="CDD" id="cd00111">
    <property type="entry name" value="Trefoil"/>
    <property type="match status" value="2"/>
</dbReference>
<dbReference type="FunFam" id="4.10.110.10:FF:000006">
    <property type="entry name" value="Trefoil factor 1"/>
    <property type="match status" value="2"/>
</dbReference>
<dbReference type="GO" id="GO:0005615">
    <property type="term" value="C:extracellular space"/>
    <property type="evidence" value="ECO:0007669"/>
    <property type="project" value="TreeGrafter"/>
</dbReference>
<keyword evidence="7" id="KW-1185">Reference proteome</keyword>
<feature type="non-terminal residue" evidence="6">
    <location>
        <position position="1"/>
    </location>
</feature>
<dbReference type="PANTHER" id="PTHR13826:SF14">
    <property type="entry name" value="TREFOIL FACTOR 2"/>
    <property type="match status" value="1"/>
</dbReference>
<dbReference type="PANTHER" id="PTHR13826">
    <property type="entry name" value="INTESTINAL TREFOIL FACTOR-RELATED"/>
    <property type="match status" value="1"/>
</dbReference>
<dbReference type="SMART" id="SM00018">
    <property type="entry name" value="PD"/>
    <property type="match status" value="2"/>
</dbReference>
<feature type="disulfide bond" evidence="4">
    <location>
        <begin position="61"/>
        <end position="76"/>
    </location>
</feature>
<evidence type="ECO:0000256" key="1">
    <source>
        <dbReference type="ARBA" id="ARBA00004613"/>
    </source>
</evidence>
<dbReference type="SUPFAM" id="SSF57492">
    <property type="entry name" value="Trefoil"/>
    <property type="match status" value="2"/>
</dbReference>
<name>A0A2G9QIJ2_AQUCT</name>